<feature type="transmembrane region" description="Helical" evidence="1">
    <location>
        <begin position="34"/>
        <end position="56"/>
    </location>
</feature>
<keyword evidence="1" id="KW-0472">Membrane</keyword>
<reference evidence="2" key="1">
    <citation type="submission" date="2018-02" db="EMBL/GenBank/DDBJ databases">
        <title>Rhizophora mucronata_Transcriptome.</title>
        <authorList>
            <person name="Meera S.P."/>
            <person name="Sreeshan A."/>
            <person name="Augustine A."/>
        </authorList>
    </citation>
    <scope>NUCLEOTIDE SEQUENCE</scope>
    <source>
        <tissue evidence="2">Leaf</tissue>
    </source>
</reference>
<evidence type="ECO:0000256" key="1">
    <source>
        <dbReference type="SAM" id="Phobius"/>
    </source>
</evidence>
<sequence length="74" mass="9238">MGFPGDRRLRLLHLRLQIHQVEKKLLWEILIRKVFGFSYFNSFWLWIFNNFLVVSLKYKFETIFRMLILLYLID</sequence>
<dbReference type="AlphaFoldDB" id="A0A2P2IJS7"/>
<name>A0A2P2IJS7_RHIMU</name>
<accession>A0A2P2IJS7</accession>
<dbReference type="EMBL" id="GGEC01000999">
    <property type="protein sequence ID" value="MBW81482.1"/>
    <property type="molecule type" value="Transcribed_RNA"/>
</dbReference>
<keyword evidence="1" id="KW-1133">Transmembrane helix</keyword>
<keyword evidence="1" id="KW-0812">Transmembrane</keyword>
<protein>
    <submittedName>
        <fullName evidence="2">Uncharacterized protein</fullName>
    </submittedName>
</protein>
<proteinExistence type="predicted"/>
<organism evidence="2">
    <name type="scientific">Rhizophora mucronata</name>
    <name type="common">Asiatic mangrove</name>
    <dbReference type="NCBI Taxonomy" id="61149"/>
    <lineage>
        <taxon>Eukaryota</taxon>
        <taxon>Viridiplantae</taxon>
        <taxon>Streptophyta</taxon>
        <taxon>Embryophyta</taxon>
        <taxon>Tracheophyta</taxon>
        <taxon>Spermatophyta</taxon>
        <taxon>Magnoliopsida</taxon>
        <taxon>eudicotyledons</taxon>
        <taxon>Gunneridae</taxon>
        <taxon>Pentapetalae</taxon>
        <taxon>rosids</taxon>
        <taxon>fabids</taxon>
        <taxon>Malpighiales</taxon>
        <taxon>Rhizophoraceae</taxon>
        <taxon>Rhizophora</taxon>
    </lineage>
</organism>
<evidence type="ECO:0000313" key="2">
    <source>
        <dbReference type="EMBL" id="MBW81482.1"/>
    </source>
</evidence>